<dbReference type="Proteomes" id="UP000568839">
    <property type="component" value="Unassembled WGS sequence"/>
</dbReference>
<protein>
    <submittedName>
        <fullName evidence="4">16S rRNA (Guanine1207-N2)-methyltransferase</fullName>
        <ecNumber evidence="4">2.1.1.172</ecNumber>
    </submittedName>
</protein>
<dbReference type="InterPro" id="IPR029063">
    <property type="entry name" value="SAM-dependent_MTases_sf"/>
</dbReference>
<name>A0A841PRB4_9BACL</name>
<proteinExistence type="predicted"/>
<evidence type="ECO:0000313" key="4">
    <source>
        <dbReference type="EMBL" id="MBB6451447.1"/>
    </source>
</evidence>
<dbReference type="AlphaFoldDB" id="A0A841PRB4"/>
<organism evidence="4 5">
    <name type="scientific">Geomicrobium halophilum</name>
    <dbReference type="NCBI Taxonomy" id="549000"/>
    <lineage>
        <taxon>Bacteria</taxon>
        <taxon>Bacillati</taxon>
        <taxon>Bacillota</taxon>
        <taxon>Bacilli</taxon>
        <taxon>Bacillales</taxon>
        <taxon>Geomicrobium</taxon>
    </lineage>
</organism>
<keyword evidence="2 4" id="KW-0808">Transferase</keyword>
<dbReference type="InterPro" id="IPR046977">
    <property type="entry name" value="RsmC/RlmG"/>
</dbReference>
<dbReference type="CDD" id="cd02440">
    <property type="entry name" value="AdoMet_MTases"/>
    <property type="match status" value="1"/>
</dbReference>
<dbReference type="GO" id="GO:0052914">
    <property type="term" value="F:16S rRNA (guanine(1207)-N(2))-methyltransferase activity"/>
    <property type="evidence" value="ECO:0007669"/>
    <property type="project" value="UniProtKB-EC"/>
</dbReference>
<evidence type="ECO:0000256" key="2">
    <source>
        <dbReference type="ARBA" id="ARBA00022679"/>
    </source>
</evidence>
<evidence type="ECO:0000256" key="1">
    <source>
        <dbReference type="ARBA" id="ARBA00022603"/>
    </source>
</evidence>
<dbReference type="RefSeq" id="WP_184405627.1">
    <property type="nucleotide sequence ID" value="NZ_JACHHJ010000007.1"/>
</dbReference>
<accession>A0A841PRB4</accession>
<dbReference type="EMBL" id="JACHHJ010000007">
    <property type="protein sequence ID" value="MBB6451447.1"/>
    <property type="molecule type" value="Genomic_DNA"/>
</dbReference>
<sequence length="206" mass="22871">MLEHYYNEQPQVQSDEQAFETSIRNDKFSFTSDRGVFAKGGIDFGSRLLIEAFVEPDIYGQILDMGCGYGPIGIALAKITGRDVTMTDINERAVQLAEKNITQNNAPWVRVVAGDLYSGLGNDERFAVIVTNPPIRAGKAVVHRMISEAGNYLLADGSLWMVIQKKQGAPSAKKKLQELYEEVNVVEKDKGYYVFKAQGFREPGAK</sequence>
<dbReference type="SUPFAM" id="SSF53335">
    <property type="entry name" value="S-adenosyl-L-methionine-dependent methyltransferases"/>
    <property type="match status" value="1"/>
</dbReference>
<evidence type="ECO:0000259" key="3">
    <source>
        <dbReference type="Pfam" id="PF05175"/>
    </source>
</evidence>
<dbReference type="PANTHER" id="PTHR47816">
    <property type="entry name" value="RIBOSOMAL RNA SMALL SUBUNIT METHYLTRANSFERASE C"/>
    <property type="match status" value="1"/>
</dbReference>
<dbReference type="EC" id="2.1.1.172" evidence="4"/>
<dbReference type="InterPro" id="IPR007848">
    <property type="entry name" value="Small_mtfrase_dom"/>
</dbReference>
<dbReference type="PANTHER" id="PTHR47816:SF4">
    <property type="entry name" value="RIBOSOMAL RNA SMALL SUBUNIT METHYLTRANSFERASE C"/>
    <property type="match status" value="1"/>
</dbReference>
<keyword evidence="5" id="KW-1185">Reference proteome</keyword>
<comment type="caution">
    <text evidence="4">The sequence shown here is derived from an EMBL/GenBank/DDBJ whole genome shotgun (WGS) entry which is preliminary data.</text>
</comment>
<gene>
    <name evidence="4" type="ORF">HNR44_003458</name>
</gene>
<evidence type="ECO:0000313" key="5">
    <source>
        <dbReference type="Proteomes" id="UP000568839"/>
    </source>
</evidence>
<dbReference type="Gene3D" id="3.40.50.150">
    <property type="entry name" value="Vaccinia Virus protein VP39"/>
    <property type="match status" value="1"/>
</dbReference>
<keyword evidence="1 4" id="KW-0489">Methyltransferase</keyword>
<feature type="domain" description="Methyltransferase small" evidence="3">
    <location>
        <begin position="28"/>
        <end position="196"/>
    </location>
</feature>
<dbReference type="Pfam" id="PF05175">
    <property type="entry name" value="MTS"/>
    <property type="match status" value="1"/>
</dbReference>
<reference evidence="4 5" key="1">
    <citation type="submission" date="2020-08" db="EMBL/GenBank/DDBJ databases">
        <title>Genomic Encyclopedia of Type Strains, Phase IV (KMG-IV): sequencing the most valuable type-strain genomes for metagenomic binning, comparative biology and taxonomic classification.</title>
        <authorList>
            <person name="Goeker M."/>
        </authorList>
    </citation>
    <scope>NUCLEOTIDE SEQUENCE [LARGE SCALE GENOMIC DNA]</scope>
    <source>
        <strain evidence="4 5">DSM 21769</strain>
    </source>
</reference>